<organism evidence="2">
    <name type="scientific">Alexandrium monilatum</name>
    <dbReference type="NCBI Taxonomy" id="311494"/>
    <lineage>
        <taxon>Eukaryota</taxon>
        <taxon>Sar</taxon>
        <taxon>Alveolata</taxon>
        <taxon>Dinophyceae</taxon>
        <taxon>Gonyaulacales</taxon>
        <taxon>Pyrocystaceae</taxon>
        <taxon>Alexandrium</taxon>
    </lineage>
</organism>
<gene>
    <name evidence="2" type="ORF">AMON00008_LOCUS2516</name>
</gene>
<keyword evidence="1" id="KW-0812">Transmembrane</keyword>
<feature type="transmembrane region" description="Helical" evidence="1">
    <location>
        <begin position="33"/>
        <end position="55"/>
    </location>
</feature>
<keyword evidence="1" id="KW-0472">Membrane</keyword>
<name>A0A7S4UNE0_9DINO</name>
<proteinExistence type="predicted"/>
<evidence type="ECO:0000256" key="1">
    <source>
        <dbReference type="SAM" id="Phobius"/>
    </source>
</evidence>
<reference evidence="2" key="1">
    <citation type="submission" date="2021-01" db="EMBL/GenBank/DDBJ databases">
        <authorList>
            <person name="Corre E."/>
            <person name="Pelletier E."/>
            <person name="Niang G."/>
            <person name="Scheremetjew M."/>
            <person name="Finn R."/>
            <person name="Kale V."/>
            <person name="Holt S."/>
            <person name="Cochrane G."/>
            <person name="Meng A."/>
            <person name="Brown T."/>
            <person name="Cohen L."/>
        </authorList>
    </citation>
    <scope>NUCLEOTIDE SEQUENCE</scope>
    <source>
        <strain evidence="2">CCMP3105</strain>
    </source>
</reference>
<keyword evidence="1" id="KW-1133">Transmembrane helix</keyword>
<dbReference type="EMBL" id="HBNR01003592">
    <property type="protein sequence ID" value="CAE4562897.1"/>
    <property type="molecule type" value="Transcribed_RNA"/>
</dbReference>
<dbReference type="AlphaFoldDB" id="A0A7S4UNE0"/>
<protein>
    <submittedName>
        <fullName evidence="2">Uncharacterized protein</fullName>
    </submittedName>
</protein>
<accession>A0A7S4UNE0</accession>
<evidence type="ECO:0000313" key="2">
    <source>
        <dbReference type="EMBL" id="CAE4562897.1"/>
    </source>
</evidence>
<sequence>MAVNGTTDRGGADLDFDAEDTLPDNWFIRLVHFVAWILTVALSALSVAFIGYQLWALYVPYCKAKLTGDTSYRFPDYFYRVWGNDAVDLTTEHWGYLGACSMATLVSVRYVIPQHPFQGRASVHSKTE</sequence>